<dbReference type="Gene3D" id="2.130.10.10">
    <property type="entry name" value="YVTN repeat-like/Quinoprotein amine dehydrogenase"/>
    <property type="match status" value="1"/>
</dbReference>
<name>A0A2S9YMP0_9BACT</name>
<dbReference type="SUPFAM" id="SSF50998">
    <property type="entry name" value="Quinoprotein alcohol dehydrogenase-like"/>
    <property type="match status" value="1"/>
</dbReference>
<evidence type="ECO:0000313" key="2">
    <source>
        <dbReference type="EMBL" id="PRQ06336.1"/>
    </source>
</evidence>
<evidence type="ECO:0000313" key="3">
    <source>
        <dbReference type="Proteomes" id="UP000238823"/>
    </source>
</evidence>
<protein>
    <recommendedName>
        <fullName evidence="4">WD domain, G-beta repeat</fullName>
    </recommendedName>
</protein>
<evidence type="ECO:0000256" key="1">
    <source>
        <dbReference type="SAM" id="SignalP"/>
    </source>
</evidence>
<dbReference type="OrthoDB" id="5492308at2"/>
<accession>A0A2S9YMP0</accession>
<dbReference type="PROSITE" id="PS51257">
    <property type="entry name" value="PROKAR_LIPOPROTEIN"/>
    <property type="match status" value="1"/>
</dbReference>
<gene>
    <name evidence="2" type="ORF">ENSA7_40130</name>
</gene>
<dbReference type="InterPro" id="IPR011047">
    <property type="entry name" value="Quinoprotein_ADH-like_sf"/>
</dbReference>
<dbReference type="AlphaFoldDB" id="A0A2S9YMP0"/>
<comment type="caution">
    <text evidence="2">The sequence shown here is derived from an EMBL/GenBank/DDBJ whole genome shotgun (WGS) entry which is preliminary data.</text>
</comment>
<keyword evidence="1" id="KW-0732">Signal</keyword>
<organism evidence="2 3">
    <name type="scientific">Enhygromyxa salina</name>
    <dbReference type="NCBI Taxonomy" id="215803"/>
    <lineage>
        <taxon>Bacteria</taxon>
        <taxon>Pseudomonadati</taxon>
        <taxon>Myxococcota</taxon>
        <taxon>Polyangia</taxon>
        <taxon>Nannocystales</taxon>
        <taxon>Nannocystaceae</taxon>
        <taxon>Enhygromyxa</taxon>
    </lineage>
</organism>
<dbReference type="EMBL" id="PVNL01000077">
    <property type="protein sequence ID" value="PRQ06336.1"/>
    <property type="molecule type" value="Genomic_DNA"/>
</dbReference>
<dbReference type="Proteomes" id="UP000238823">
    <property type="component" value="Unassembled WGS sequence"/>
</dbReference>
<dbReference type="InterPro" id="IPR015943">
    <property type="entry name" value="WD40/YVTN_repeat-like_dom_sf"/>
</dbReference>
<feature type="chain" id="PRO_5015685808" description="WD domain, G-beta repeat" evidence="1">
    <location>
        <begin position="27"/>
        <end position="734"/>
    </location>
</feature>
<proteinExistence type="predicted"/>
<evidence type="ECO:0008006" key="4">
    <source>
        <dbReference type="Google" id="ProtNLM"/>
    </source>
</evidence>
<reference evidence="2 3" key="1">
    <citation type="submission" date="2018-03" db="EMBL/GenBank/DDBJ databases">
        <title>Draft Genome Sequences of the Obligatory Marine Myxobacteria Enhygromyxa salina SWB007.</title>
        <authorList>
            <person name="Poehlein A."/>
            <person name="Moghaddam J.A."/>
            <person name="Harms H."/>
            <person name="Alanjari M."/>
            <person name="Koenig G.M."/>
            <person name="Daniel R."/>
            <person name="Schaeberle T.F."/>
        </authorList>
    </citation>
    <scope>NUCLEOTIDE SEQUENCE [LARGE SCALE GENOMIC DNA]</scope>
    <source>
        <strain evidence="2 3">SWB007</strain>
    </source>
</reference>
<dbReference type="RefSeq" id="WP_146157914.1">
    <property type="nucleotide sequence ID" value="NZ_PVNL01000077.1"/>
</dbReference>
<sequence>MTTQLRHLWISMSALLLIVGACHKGADTSAVQLESGDQAAQLDASEAQVATPRDRSVSVARGPGLMPHEVELDPRARAALTIDVHGGVSLWPAIRSADPAVAMPYLLPMQEPLWMSLAQAEDGSFVVALIDTANAGQIVRVTPSQDGSEAELTPLFAIGPDDPLLELHALDGGERVLALGVDHRVRLYDAKTGALLSAIDERSFGPWQLRVVQGEPGQPPQIAAILAQPVRVQALELRDDRLSIASEARAVALDRGPNRNDLLLSPDGQVMAALRRPKAKGREFSIELIELRTGDRQLIGGKTDSTLRTRMHFPEAGRILLETGSSSGRALWVELAKAVPLTDPADADPGSQLADRQYNTKHDSIAVPASAERRPEYYEPEFDPPWDQGVRFHASVVAGVRVNIERSEGSGTALIVDPLDSDQHSAIRLPRVDAARGSLEHAGARLAVAGSRTLSVINLEDGAVILDEIEHRASSVVALAFADRDRVLLVDDKGRLALFEVASGTLVASTKLEFTWSINGVAYHADETGGVLGWRSGRPRDPERLLEIRDGQLGSVIELPRDKRPLWLETLDLSDAEAGALFGLSESEADDRVDEYTSARDGRLFYTEKSMRTPLVVRDGAEQTSFQLPAGQGRRLSVSPEGSKIAVVQFRNRDDGRSEDHLVSVLNTATGERLWTWGSDRGIRPFSWSGDGSRIAIGATVRDASTGEVIYSTPEIKLVIEPRDDGKFARYRDE</sequence>
<feature type="signal peptide" evidence="1">
    <location>
        <begin position="1"/>
        <end position="26"/>
    </location>
</feature>